<dbReference type="Proteomes" id="UP001153269">
    <property type="component" value="Unassembled WGS sequence"/>
</dbReference>
<feature type="compositionally biased region" description="Basic and acidic residues" evidence="1">
    <location>
        <begin position="73"/>
        <end position="87"/>
    </location>
</feature>
<organism evidence="2 3">
    <name type="scientific">Pleuronectes platessa</name>
    <name type="common">European plaice</name>
    <dbReference type="NCBI Taxonomy" id="8262"/>
    <lineage>
        <taxon>Eukaryota</taxon>
        <taxon>Metazoa</taxon>
        <taxon>Chordata</taxon>
        <taxon>Craniata</taxon>
        <taxon>Vertebrata</taxon>
        <taxon>Euteleostomi</taxon>
        <taxon>Actinopterygii</taxon>
        <taxon>Neopterygii</taxon>
        <taxon>Teleostei</taxon>
        <taxon>Neoteleostei</taxon>
        <taxon>Acanthomorphata</taxon>
        <taxon>Carangaria</taxon>
        <taxon>Pleuronectiformes</taxon>
        <taxon>Pleuronectoidei</taxon>
        <taxon>Pleuronectidae</taxon>
        <taxon>Pleuronectes</taxon>
    </lineage>
</organism>
<sequence length="125" mass="13550">MSVAVRLQHHDPGTETPGYSHRSESEPQLHMVERSGITPDPDNQAKSPTALQISLEDGGPCGMTMRQRQRATAGRDREPSARRERVRASSAHESAERRMGTRCDEALNSAQSDGGGSAGARIKDN</sequence>
<proteinExistence type="predicted"/>
<accession>A0A9N7YQJ2</accession>
<evidence type="ECO:0000313" key="2">
    <source>
        <dbReference type="EMBL" id="CAB1432979.1"/>
    </source>
</evidence>
<comment type="caution">
    <text evidence="2">The sequence shown here is derived from an EMBL/GenBank/DDBJ whole genome shotgun (WGS) entry which is preliminary data.</text>
</comment>
<evidence type="ECO:0000256" key="1">
    <source>
        <dbReference type="SAM" id="MobiDB-lite"/>
    </source>
</evidence>
<dbReference type="AlphaFoldDB" id="A0A9N7YQJ2"/>
<reference evidence="2" key="1">
    <citation type="submission" date="2020-03" db="EMBL/GenBank/DDBJ databases">
        <authorList>
            <person name="Weist P."/>
        </authorList>
    </citation>
    <scope>NUCLEOTIDE SEQUENCE</scope>
</reference>
<gene>
    <name evidence="2" type="ORF">PLEPLA_LOCUS21067</name>
</gene>
<evidence type="ECO:0000313" key="3">
    <source>
        <dbReference type="Proteomes" id="UP001153269"/>
    </source>
</evidence>
<feature type="region of interest" description="Disordered" evidence="1">
    <location>
        <begin position="1"/>
        <end position="125"/>
    </location>
</feature>
<feature type="compositionally biased region" description="Basic and acidic residues" evidence="1">
    <location>
        <begin position="21"/>
        <end position="33"/>
    </location>
</feature>
<dbReference type="EMBL" id="CADEAL010001502">
    <property type="protein sequence ID" value="CAB1432979.1"/>
    <property type="molecule type" value="Genomic_DNA"/>
</dbReference>
<protein>
    <submittedName>
        <fullName evidence="2">Uncharacterized protein</fullName>
    </submittedName>
</protein>
<name>A0A9N7YQJ2_PLEPL</name>
<feature type="compositionally biased region" description="Basic and acidic residues" evidence="1">
    <location>
        <begin position="93"/>
        <end position="105"/>
    </location>
</feature>
<keyword evidence="3" id="KW-1185">Reference proteome</keyword>